<dbReference type="AlphaFoldDB" id="A0A6S6SDA2"/>
<reference evidence="1" key="1">
    <citation type="submission" date="2020-01" db="EMBL/GenBank/DDBJ databases">
        <authorList>
            <person name="Meier V. D."/>
            <person name="Meier V D."/>
        </authorList>
    </citation>
    <scope>NUCLEOTIDE SEQUENCE</scope>
    <source>
        <strain evidence="1">HLG_WM_MAG_10</strain>
    </source>
</reference>
<protein>
    <recommendedName>
        <fullName evidence="2">HD domain-containing protein</fullName>
    </recommendedName>
</protein>
<gene>
    <name evidence="1" type="ORF">HELGO_WM12059</name>
</gene>
<sequence>MNTSQRIWTPSAMLLNNVSKDTNTILRYINPESILEQTIVQDSYWQIGAFWGEPRPGHPEGKVIYHIHEVLQNVDKATSNKKMRQQLRLITIIHDTFKHLEEQTRPRTDWSKHHAIFALSFAKEHIQDQAVLDVIELHDDAYYAWCAARAGAEEKSNKLLNRLRKRLKGNLQLFYLFFKCDTQTGDKYQSPIAWFEKVMKDEIEVCNF</sequence>
<name>A0A6S6SDA2_9BACT</name>
<accession>A0A6S6SDA2</accession>
<evidence type="ECO:0000313" key="1">
    <source>
        <dbReference type="EMBL" id="CAA6802994.1"/>
    </source>
</evidence>
<dbReference type="EMBL" id="CACVAQ010000080">
    <property type="protein sequence ID" value="CAA6802994.1"/>
    <property type="molecule type" value="Genomic_DNA"/>
</dbReference>
<evidence type="ECO:0008006" key="2">
    <source>
        <dbReference type="Google" id="ProtNLM"/>
    </source>
</evidence>
<organism evidence="1">
    <name type="scientific">uncultured Aureispira sp</name>
    <dbReference type="NCBI Taxonomy" id="1331704"/>
    <lineage>
        <taxon>Bacteria</taxon>
        <taxon>Pseudomonadati</taxon>
        <taxon>Bacteroidota</taxon>
        <taxon>Saprospiria</taxon>
        <taxon>Saprospirales</taxon>
        <taxon>Saprospiraceae</taxon>
        <taxon>Aureispira</taxon>
        <taxon>environmental samples</taxon>
    </lineage>
</organism>
<proteinExistence type="predicted"/>